<dbReference type="Gene3D" id="3.90.1590.10">
    <property type="entry name" value="glutathione-dependent formaldehyde- activating enzyme (gfa)"/>
    <property type="match status" value="1"/>
</dbReference>
<sequence length="176" mass="19275">MQRTPGTSPTLTLVPGVDTDWEGRKLHIRRRRRGCVSKGFRVDSLATGQCLCGAVTFRISGEFESFFLCHCTRCRRDSGSAHSANLFSSTAKITWLSGEANIRTFRLSGSRHVKCFCTICGSALPFSQPDDGVLVVPAGSLDGALGRRPDAHICFSVRADWDDDLASLSRFDEFPA</sequence>
<evidence type="ECO:0000313" key="7">
    <source>
        <dbReference type="Proteomes" id="UP000635853"/>
    </source>
</evidence>
<dbReference type="InterPro" id="IPR011057">
    <property type="entry name" value="Mss4-like_sf"/>
</dbReference>
<dbReference type="SUPFAM" id="SSF51316">
    <property type="entry name" value="Mss4-like"/>
    <property type="match status" value="1"/>
</dbReference>
<dbReference type="EMBL" id="JAESIL010000063">
    <property type="protein sequence ID" value="MBL3579312.1"/>
    <property type="molecule type" value="Genomic_DNA"/>
</dbReference>
<keyword evidence="4" id="KW-0456">Lyase</keyword>
<accession>A0ABS1RK91</accession>
<dbReference type="PANTHER" id="PTHR33337:SF40">
    <property type="entry name" value="CENP-V_GFA DOMAIN-CONTAINING PROTEIN-RELATED"/>
    <property type="match status" value="1"/>
</dbReference>
<dbReference type="Pfam" id="PF04828">
    <property type="entry name" value="GFA"/>
    <property type="match status" value="1"/>
</dbReference>
<evidence type="ECO:0000256" key="2">
    <source>
        <dbReference type="ARBA" id="ARBA00022723"/>
    </source>
</evidence>
<evidence type="ECO:0000256" key="1">
    <source>
        <dbReference type="ARBA" id="ARBA00005495"/>
    </source>
</evidence>
<evidence type="ECO:0000259" key="5">
    <source>
        <dbReference type="PROSITE" id="PS51891"/>
    </source>
</evidence>
<proteinExistence type="inferred from homology"/>
<name>A0ABS1RK91_9RHOB</name>
<dbReference type="InterPro" id="IPR006913">
    <property type="entry name" value="CENP-V/GFA"/>
</dbReference>
<dbReference type="PROSITE" id="PS51891">
    <property type="entry name" value="CENP_V_GFA"/>
    <property type="match status" value="1"/>
</dbReference>
<organism evidence="6 7">
    <name type="scientific">Rhodovulum visakhapatnamense</name>
    <dbReference type="NCBI Taxonomy" id="364297"/>
    <lineage>
        <taxon>Bacteria</taxon>
        <taxon>Pseudomonadati</taxon>
        <taxon>Pseudomonadota</taxon>
        <taxon>Alphaproteobacteria</taxon>
        <taxon>Rhodobacterales</taxon>
        <taxon>Paracoccaceae</taxon>
        <taxon>Rhodovulum</taxon>
    </lineage>
</organism>
<feature type="domain" description="CENP-V/GFA" evidence="5">
    <location>
        <begin position="46"/>
        <end position="162"/>
    </location>
</feature>
<keyword evidence="2" id="KW-0479">Metal-binding</keyword>
<gene>
    <name evidence="6" type="ORF">JMJ92_14260</name>
</gene>
<evidence type="ECO:0000313" key="6">
    <source>
        <dbReference type="EMBL" id="MBL3579312.1"/>
    </source>
</evidence>
<keyword evidence="3" id="KW-0862">Zinc</keyword>
<dbReference type="RefSeq" id="WP_081382111.1">
    <property type="nucleotide sequence ID" value="NZ_JAESIL010000063.1"/>
</dbReference>
<evidence type="ECO:0000256" key="3">
    <source>
        <dbReference type="ARBA" id="ARBA00022833"/>
    </source>
</evidence>
<comment type="caution">
    <text evidence="6">The sequence shown here is derived from an EMBL/GenBank/DDBJ whole genome shotgun (WGS) entry which is preliminary data.</text>
</comment>
<dbReference type="Proteomes" id="UP000635853">
    <property type="component" value="Unassembled WGS sequence"/>
</dbReference>
<keyword evidence="7" id="KW-1185">Reference proteome</keyword>
<dbReference type="PANTHER" id="PTHR33337">
    <property type="entry name" value="GFA DOMAIN-CONTAINING PROTEIN"/>
    <property type="match status" value="1"/>
</dbReference>
<reference evidence="7" key="1">
    <citation type="submission" date="2021-01" db="EMBL/GenBank/DDBJ databases">
        <title>Draft genomes of Rhodovulum sulfidophilum.</title>
        <authorList>
            <person name="Guzman M.S."/>
        </authorList>
    </citation>
    <scope>NUCLEOTIDE SEQUENCE [LARGE SCALE GENOMIC DNA]</scope>
    <source>
        <strain evidence="7">AB19</strain>
    </source>
</reference>
<comment type="similarity">
    <text evidence="1">Belongs to the Gfa family.</text>
</comment>
<evidence type="ECO:0000256" key="4">
    <source>
        <dbReference type="ARBA" id="ARBA00023239"/>
    </source>
</evidence>
<protein>
    <submittedName>
        <fullName evidence="6">GFA family protein</fullName>
    </submittedName>
</protein>